<name>A0A915PMG3_9BILA</name>
<sequence length="143" mass="15450">MENAVTEVTVVSSVSESKSVKNIEAYFANFTLTPAKIKLLSAFAFGSFFGCGLRSSYRHTKGQQLRSIRSGFALGLRALSIATVLSVSGVGLLIVCISAALQVDSPQHFGQKMINLCGSRFRIDRGESIATFSEVFDFQSNVL</sequence>
<keyword evidence="2" id="KW-1185">Reference proteome</keyword>
<evidence type="ECO:0000256" key="1">
    <source>
        <dbReference type="SAM" id="Phobius"/>
    </source>
</evidence>
<feature type="transmembrane region" description="Helical" evidence="1">
    <location>
        <begin position="39"/>
        <end position="57"/>
    </location>
</feature>
<evidence type="ECO:0000313" key="3">
    <source>
        <dbReference type="WBParaSite" id="sdigi.contig181.g5765.t1"/>
    </source>
</evidence>
<keyword evidence="1" id="KW-0472">Membrane</keyword>
<proteinExistence type="predicted"/>
<keyword evidence="1" id="KW-1133">Transmembrane helix</keyword>
<reference evidence="3" key="1">
    <citation type="submission" date="2022-11" db="UniProtKB">
        <authorList>
            <consortium name="WormBaseParasite"/>
        </authorList>
    </citation>
    <scope>IDENTIFICATION</scope>
</reference>
<dbReference type="Proteomes" id="UP000887581">
    <property type="component" value="Unplaced"/>
</dbReference>
<protein>
    <submittedName>
        <fullName evidence="3">Transmembrane protein 242</fullName>
    </submittedName>
</protein>
<keyword evidence="1" id="KW-0812">Transmembrane</keyword>
<accession>A0A915PMG3</accession>
<feature type="transmembrane region" description="Helical" evidence="1">
    <location>
        <begin position="78"/>
        <end position="101"/>
    </location>
</feature>
<evidence type="ECO:0000313" key="2">
    <source>
        <dbReference type="Proteomes" id="UP000887581"/>
    </source>
</evidence>
<organism evidence="2 3">
    <name type="scientific">Setaria digitata</name>
    <dbReference type="NCBI Taxonomy" id="48799"/>
    <lineage>
        <taxon>Eukaryota</taxon>
        <taxon>Metazoa</taxon>
        <taxon>Ecdysozoa</taxon>
        <taxon>Nematoda</taxon>
        <taxon>Chromadorea</taxon>
        <taxon>Rhabditida</taxon>
        <taxon>Spirurina</taxon>
        <taxon>Spiruromorpha</taxon>
        <taxon>Filarioidea</taxon>
        <taxon>Setariidae</taxon>
        <taxon>Setaria</taxon>
    </lineage>
</organism>
<dbReference type="AlphaFoldDB" id="A0A915PMG3"/>
<dbReference type="WBParaSite" id="sdigi.contig181.g5765.t1">
    <property type="protein sequence ID" value="sdigi.contig181.g5765.t1"/>
    <property type="gene ID" value="sdigi.contig181.g5765"/>
</dbReference>